<dbReference type="EMBL" id="QRTC01000017">
    <property type="protein sequence ID" value="RGQ41532.1"/>
    <property type="molecule type" value="Genomic_DNA"/>
</dbReference>
<dbReference type="InterPro" id="IPR009057">
    <property type="entry name" value="Homeodomain-like_sf"/>
</dbReference>
<dbReference type="SUPFAM" id="SSF51182">
    <property type="entry name" value="RmlC-like cupins"/>
    <property type="match status" value="1"/>
</dbReference>
<dbReference type="AlphaFoldDB" id="A0A412AXT8"/>
<dbReference type="PROSITE" id="PS01124">
    <property type="entry name" value="HTH_ARAC_FAMILY_2"/>
    <property type="match status" value="1"/>
</dbReference>
<dbReference type="PRINTS" id="PR00032">
    <property type="entry name" value="HTHARAC"/>
</dbReference>
<dbReference type="Gene3D" id="2.60.120.10">
    <property type="entry name" value="Jelly Rolls"/>
    <property type="match status" value="1"/>
</dbReference>
<feature type="domain" description="HTH araC/xylS-type" evidence="4">
    <location>
        <begin position="177"/>
        <end position="275"/>
    </location>
</feature>
<evidence type="ECO:0000256" key="3">
    <source>
        <dbReference type="ARBA" id="ARBA00023163"/>
    </source>
</evidence>
<evidence type="ECO:0000313" key="6">
    <source>
        <dbReference type="Proteomes" id="UP000284751"/>
    </source>
</evidence>
<dbReference type="Pfam" id="PF12833">
    <property type="entry name" value="HTH_18"/>
    <property type="match status" value="1"/>
</dbReference>
<evidence type="ECO:0000259" key="4">
    <source>
        <dbReference type="PROSITE" id="PS01124"/>
    </source>
</evidence>
<evidence type="ECO:0000256" key="1">
    <source>
        <dbReference type="ARBA" id="ARBA00023015"/>
    </source>
</evidence>
<dbReference type="SMART" id="SM00342">
    <property type="entry name" value="HTH_ARAC"/>
    <property type="match status" value="1"/>
</dbReference>
<dbReference type="InterPro" id="IPR014710">
    <property type="entry name" value="RmlC-like_jellyroll"/>
</dbReference>
<dbReference type="InterPro" id="IPR003313">
    <property type="entry name" value="AraC-bd"/>
</dbReference>
<comment type="caution">
    <text evidence="5">The sequence shown here is derived from an EMBL/GenBank/DDBJ whole genome shotgun (WGS) entry which is preliminary data.</text>
</comment>
<organism evidence="5 6">
    <name type="scientific">[Clostridium] leptum</name>
    <dbReference type="NCBI Taxonomy" id="1535"/>
    <lineage>
        <taxon>Bacteria</taxon>
        <taxon>Bacillati</taxon>
        <taxon>Bacillota</taxon>
        <taxon>Clostridia</taxon>
        <taxon>Eubacteriales</taxon>
        <taxon>Oscillospiraceae</taxon>
        <taxon>Oscillospiraceae incertae sedis</taxon>
    </lineage>
</organism>
<dbReference type="InterPro" id="IPR018060">
    <property type="entry name" value="HTH_AraC"/>
</dbReference>
<reference evidence="5 6" key="1">
    <citation type="submission" date="2018-08" db="EMBL/GenBank/DDBJ databases">
        <title>A genome reference for cultivated species of the human gut microbiota.</title>
        <authorList>
            <person name="Zou Y."/>
            <person name="Xue W."/>
            <person name="Luo G."/>
        </authorList>
    </citation>
    <scope>NUCLEOTIDE SEQUENCE [LARGE SCALE GENOMIC DNA]</scope>
    <source>
        <strain evidence="5 6">AF28-26</strain>
    </source>
</reference>
<name>A0A412AXT8_9FIRM</name>
<keyword evidence="1" id="KW-0805">Transcription regulation</keyword>
<dbReference type="PANTHER" id="PTHR43280">
    <property type="entry name" value="ARAC-FAMILY TRANSCRIPTIONAL REGULATOR"/>
    <property type="match status" value="1"/>
</dbReference>
<dbReference type="Gene3D" id="1.10.10.60">
    <property type="entry name" value="Homeodomain-like"/>
    <property type="match status" value="2"/>
</dbReference>
<dbReference type="Proteomes" id="UP000284751">
    <property type="component" value="Unassembled WGS sequence"/>
</dbReference>
<protein>
    <submittedName>
        <fullName evidence="5">AraC family transcriptional regulator</fullName>
    </submittedName>
</protein>
<dbReference type="SUPFAM" id="SSF46689">
    <property type="entry name" value="Homeodomain-like"/>
    <property type="match status" value="1"/>
</dbReference>
<dbReference type="GO" id="GO:0043565">
    <property type="term" value="F:sequence-specific DNA binding"/>
    <property type="evidence" value="ECO:0007669"/>
    <property type="project" value="InterPro"/>
</dbReference>
<keyword evidence="2" id="KW-0238">DNA-binding</keyword>
<evidence type="ECO:0000313" key="5">
    <source>
        <dbReference type="EMBL" id="RGQ41532.1"/>
    </source>
</evidence>
<proteinExistence type="predicted"/>
<evidence type="ECO:0000256" key="2">
    <source>
        <dbReference type="ARBA" id="ARBA00023125"/>
    </source>
</evidence>
<dbReference type="PANTHER" id="PTHR43280:SF2">
    <property type="entry name" value="HTH-TYPE TRANSCRIPTIONAL REGULATOR EXSA"/>
    <property type="match status" value="1"/>
</dbReference>
<dbReference type="GO" id="GO:0003700">
    <property type="term" value="F:DNA-binding transcription factor activity"/>
    <property type="evidence" value="ECO:0007669"/>
    <property type="project" value="InterPro"/>
</dbReference>
<dbReference type="Pfam" id="PF02311">
    <property type="entry name" value="AraC_binding"/>
    <property type="match status" value="1"/>
</dbReference>
<sequence>MAHEHFYVKRSERESLVQPELIYTGLLEDAPNWFNIQHSHDFCEILYVAGGAGEAILEGKKFRLAPGDLVVVNPGTLHEERSDAKAPLRLIFLAIRDFAVPGLPAGCLSQEKYRVLSCGEYRYKMDIYLRELLQETSSQIEFYQEISQGLVSALLVLVMRLIRINPEDEAALSQECQKIKEYLDQNFTSPITLDSLSETVYISKHYLSHLFKEQTGVSPIKYLTSKRMEKACELLSETELPVSEVSKAVGYENPLYFSQVFKRIYGISPVKYRMGRA</sequence>
<accession>A0A412AXT8</accession>
<dbReference type="InterPro" id="IPR011051">
    <property type="entry name" value="RmlC_Cupin_sf"/>
</dbReference>
<dbReference type="InterPro" id="IPR020449">
    <property type="entry name" value="Tscrpt_reg_AraC-type_HTH"/>
</dbReference>
<gene>
    <name evidence="5" type="ORF">DWY99_05830</name>
</gene>
<keyword evidence="3" id="KW-0804">Transcription</keyword>